<reference evidence="2 3" key="1">
    <citation type="submission" date="2016-10" db="EMBL/GenBank/DDBJ databases">
        <authorList>
            <person name="de Groot N.N."/>
        </authorList>
    </citation>
    <scope>NUCLEOTIDE SEQUENCE [LARGE SCALE GENOMIC DNA]</scope>
    <source>
        <strain evidence="2 3">CGMCC 4.2023</strain>
    </source>
</reference>
<dbReference type="OrthoDB" id="9798201at2"/>
<feature type="domain" description="VOC" evidence="1">
    <location>
        <begin position="1"/>
        <end position="135"/>
    </location>
</feature>
<keyword evidence="3" id="KW-1185">Reference proteome</keyword>
<dbReference type="Gene3D" id="3.10.180.10">
    <property type="entry name" value="2,3-Dihydroxybiphenyl 1,2-Dioxygenase, domain 1"/>
    <property type="match status" value="1"/>
</dbReference>
<dbReference type="Proteomes" id="UP000236754">
    <property type="component" value="Unassembled WGS sequence"/>
</dbReference>
<evidence type="ECO:0000259" key="1">
    <source>
        <dbReference type="PROSITE" id="PS51819"/>
    </source>
</evidence>
<proteinExistence type="predicted"/>
<accession>A0A1H6CWL8</accession>
<sequence>MDALHPRLLVSDFGAAFRFYGQVLPALLGATLSRGGPDGPYASWDVGTEGVLVLFDRGAMAEVAGTGSLPAEPSAGQDRAMLVSRVPDVAAAYASALRYGGSPVAPPADRPEWGPTMRTAHVRDPEGNLLEFQSY</sequence>
<dbReference type="SUPFAM" id="SSF54593">
    <property type="entry name" value="Glyoxalase/Bleomycin resistance protein/Dihydroxybiphenyl dioxygenase"/>
    <property type="match status" value="1"/>
</dbReference>
<organism evidence="2 3">
    <name type="scientific">Actinacidiphila yanglinensis</name>
    <dbReference type="NCBI Taxonomy" id="310779"/>
    <lineage>
        <taxon>Bacteria</taxon>
        <taxon>Bacillati</taxon>
        <taxon>Actinomycetota</taxon>
        <taxon>Actinomycetes</taxon>
        <taxon>Kitasatosporales</taxon>
        <taxon>Streptomycetaceae</taxon>
        <taxon>Actinacidiphila</taxon>
    </lineage>
</organism>
<dbReference type="EMBL" id="FNVU01000010">
    <property type="protein sequence ID" value="SEG77238.1"/>
    <property type="molecule type" value="Genomic_DNA"/>
</dbReference>
<dbReference type="InterPro" id="IPR037523">
    <property type="entry name" value="VOC_core"/>
</dbReference>
<evidence type="ECO:0000313" key="3">
    <source>
        <dbReference type="Proteomes" id="UP000236754"/>
    </source>
</evidence>
<gene>
    <name evidence="2" type="ORF">SAMN05216223_110191</name>
</gene>
<dbReference type="Pfam" id="PF00903">
    <property type="entry name" value="Glyoxalase"/>
    <property type="match status" value="1"/>
</dbReference>
<evidence type="ECO:0000313" key="2">
    <source>
        <dbReference type="EMBL" id="SEG77238.1"/>
    </source>
</evidence>
<protein>
    <recommendedName>
        <fullName evidence="1">VOC domain-containing protein</fullName>
    </recommendedName>
</protein>
<dbReference type="AlphaFoldDB" id="A0A1H6CWL8"/>
<dbReference type="InterPro" id="IPR029068">
    <property type="entry name" value="Glyas_Bleomycin-R_OHBP_Dase"/>
</dbReference>
<name>A0A1H6CWL8_9ACTN</name>
<dbReference type="PROSITE" id="PS51819">
    <property type="entry name" value="VOC"/>
    <property type="match status" value="1"/>
</dbReference>
<dbReference type="InterPro" id="IPR004360">
    <property type="entry name" value="Glyas_Fos-R_dOase_dom"/>
</dbReference>
<dbReference type="RefSeq" id="WP_103887963.1">
    <property type="nucleotide sequence ID" value="NZ_FNVU01000010.1"/>
</dbReference>